<dbReference type="NCBIfam" id="TIGR03296">
    <property type="entry name" value="M6dom_TIGR03296"/>
    <property type="match status" value="1"/>
</dbReference>
<evidence type="ECO:0000259" key="4">
    <source>
        <dbReference type="PROSITE" id="PS51829"/>
    </source>
</evidence>
<accession>A0A918F7S4</accession>
<name>A0A918F7S4_9ACTN</name>
<feature type="domain" description="P/Homo B" evidence="4">
    <location>
        <begin position="504"/>
        <end position="632"/>
    </location>
</feature>
<sequence>MSAIFGETLTFTQHEGGDVQLVTFGDDKYARYETLDGYTVVYDPEYDGYCYAKPVGEGLRRRFGSTGVRLADRPPEGLRRHLKEGPEYRRNVVRDRFAKMVPPEERGGIPSDVGFTFGANRGLLPGDRVSEGNVAGLTILVTFPGTDSDVMPDDVIAMLNSPDYHANGNRCSVNEFFKTMSTGRLDFTNEVVGPYRLPRSKLAYANTEGLLVPDAIQAAVDDGVDFGRFDSQGRGIVDSLNIMYAGRTEYVGDLWPHNWVHRRVIDGTRTELYTVTAMGRNAADLSIGTYCHESGHLLCRWPDLYDYGTIEREGDDFTSAGLGNYCVMAAGDHLGRGRTPSAVCAYLRRLVDWCGEEVDLAAEGDFAIEHGAYDKVYVYDNPQRSNVEYFVVENRSRRGFDSALSASGLAVYHCDIKGSNEFQQGTLLKHYQCALVQADGHLDLETNRNQGDGSDLYGPSPGTALSHSSRPASLWWDGSESGLTISEIGEPGPVITFHAGAHDAAARALITGESSPDAPIPQEDPGGLTDAITLQGAGTVRELKVVIDIEHPHIGDLRVVLLSPTGRRAVLHNRTGGATKNLRLSLDSQPPSLLASLVGTGVAGPWALRITDAAQPAAGTLHHWDLRVRTSS</sequence>
<dbReference type="AlphaFoldDB" id="A0A918F7S4"/>
<dbReference type="InterPro" id="IPR008979">
    <property type="entry name" value="Galactose-bd-like_sf"/>
</dbReference>
<dbReference type="EMBL" id="BMTU01000021">
    <property type="protein sequence ID" value="GGR08523.1"/>
    <property type="molecule type" value="Genomic_DNA"/>
</dbReference>
<evidence type="ECO:0000313" key="6">
    <source>
        <dbReference type="Proteomes" id="UP000656732"/>
    </source>
</evidence>
<dbReference type="Gene3D" id="2.60.120.260">
    <property type="entry name" value="Galactose-binding domain-like"/>
    <property type="match status" value="1"/>
</dbReference>
<dbReference type="PANTHER" id="PTHR41775">
    <property type="entry name" value="SECRETED PROTEIN-RELATED"/>
    <property type="match status" value="1"/>
</dbReference>
<evidence type="ECO:0000256" key="1">
    <source>
        <dbReference type="ARBA" id="ARBA00022670"/>
    </source>
</evidence>
<comment type="caution">
    <text evidence="5">The sequence shown here is derived from an EMBL/GenBank/DDBJ whole genome shotgun (WGS) entry which is preliminary data.</text>
</comment>
<dbReference type="InterPro" id="IPR008757">
    <property type="entry name" value="Peptidase_M6-like_domain"/>
</dbReference>
<dbReference type="PROSITE" id="PS51829">
    <property type="entry name" value="P_HOMO_B"/>
    <property type="match status" value="1"/>
</dbReference>
<proteinExistence type="predicted"/>
<keyword evidence="2" id="KW-0378">Hydrolase</keyword>
<dbReference type="GO" id="GO:0004252">
    <property type="term" value="F:serine-type endopeptidase activity"/>
    <property type="evidence" value="ECO:0007669"/>
    <property type="project" value="InterPro"/>
</dbReference>
<reference evidence="5" key="1">
    <citation type="journal article" date="2014" name="Int. J. Syst. Evol. Microbiol.">
        <title>Complete genome sequence of Corynebacterium casei LMG S-19264T (=DSM 44701T), isolated from a smear-ripened cheese.</title>
        <authorList>
            <consortium name="US DOE Joint Genome Institute (JGI-PGF)"/>
            <person name="Walter F."/>
            <person name="Albersmeier A."/>
            <person name="Kalinowski J."/>
            <person name="Ruckert C."/>
        </authorList>
    </citation>
    <scope>NUCLEOTIDE SEQUENCE</scope>
    <source>
        <strain evidence="5">JCM 4403</strain>
    </source>
</reference>
<evidence type="ECO:0000256" key="2">
    <source>
        <dbReference type="ARBA" id="ARBA00022801"/>
    </source>
</evidence>
<reference evidence="5" key="2">
    <citation type="submission" date="2020-09" db="EMBL/GenBank/DDBJ databases">
        <authorList>
            <person name="Sun Q."/>
            <person name="Ohkuma M."/>
        </authorList>
    </citation>
    <scope>NUCLEOTIDE SEQUENCE</scope>
    <source>
        <strain evidence="5">JCM 4403</strain>
    </source>
</reference>
<gene>
    <name evidence="5" type="ORF">GCM10010280_65460</name>
</gene>
<dbReference type="PANTHER" id="PTHR41775:SF1">
    <property type="entry name" value="PEPTIDASE M6-LIKE DOMAIN-CONTAINING PROTEIN"/>
    <property type="match status" value="1"/>
</dbReference>
<evidence type="ECO:0000256" key="3">
    <source>
        <dbReference type="SAM" id="MobiDB-lite"/>
    </source>
</evidence>
<dbReference type="SUPFAM" id="SSF49785">
    <property type="entry name" value="Galactose-binding domain-like"/>
    <property type="match status" value="1"/>
</dbReference>
<dbReference type="Pfam" id="PF01483">
    <property type="entry name" value="P_proprotein"/>
    <property type="match status" value="1"/>
</dbReference>
<dbReference type="RefSeq" id="WP_189561669.1">
    <property type="nucleotide sequence ID" value="NZ_BMTU01000021.1"/>
</dbReference>
<evidence type="ECO:0000313" key="5">
    <source>
        <dbReference type="EMBL" id="GGR08523.1"/>
    </source>
</evidence>
<organism evidence="5 6">
    <name type="scientific">Streptomyces pilosus</name>
    <dbReference type="NCBI Taxonomy" id="28893"/>
    <lineage>
        <taxon>Bacteria</taxon>
        <taxon>Bacillati</taxon>
        <taxon>Actinomycetota</taxon>
        <taxon>Actinomycetes</taxon>
        <taxon>Kitasatosporales</taxon>
        <taxon>Streptomycetaceae</taxon>
        <taxon>Streptomyces</taxon>
    </lineage>
</organism>
<feature type="region of interest" description="Disordered" evidence="3">
    <location>
        <begin position="444"/>
        <end position="470"/>
    </location>
</feature>
<dbReference type="GO" id="GO:0006508">
    <property type="term" value="P:proteolysis"/>
    <property type="evidence" value="ECO:0007669"/>
    <property type="project" value="UniProtKB-KW"/>
</dbReference>
<dbReference type="InterPro" id="IPR002884">
    <property type="entry name" value="P_dom"/>
</dbReference>
<keyword evidence="1" id="KW-0645">Protease</keyword>
<keyword evidence="6" id="KW-1185">Reference proteome</keyword>
<protein>
    <recommendedName>
        <fullName evidence="4">P/Homo B domain-containing protein</fullName>
    </recommendedName>
</protein>
<dbReference type="Proteomes" id="UP000656732">
    <property type="component" value="Unassembled WGS sequence"/>
</dbReference>